<accession>A0A5C1ACG0</accession>
<keyword evidence="2" id="KW-1185">Reference proteome</keyword>
<protein>
    <submittedName>
        <fullName evidence="1">Uncharacterized protein</fullName>
    </submittedName>
</protein>
<name>A0A5C1ACG0_9BACT</name>
<dbReference type="Proteomes" id="UP000324974">
    <property type="component" value="Chromosome"/>
</dbReference>
<evidence type="ECO:0000313" key="1">
    <source>
        <dbReference type="EMBL" id="QEL16430.1"/>
    </source>
</evidence>
<reference evidence="2" key="1">
    <citation type="submission" date="2019-08" db="EMBL/GenBank/DDBJ databases">
        <title>Limnoglobus roseus gen. nov., sp. nov., a novel freshwater planctomycete with a giant genome from the family Gemmataceae.</title>
        <authorList>
            <person name="Kulichevskaya I.S."/>
            <person name="Naumoff D.G."/>
            <person name="Miroshnikov K."/>
            <person name="Ivanova A."/>
            <person name="Philippov D.A."/>
            <person name="Hakobyan A."/>
            <person name="Rijpstra I.C."/>
            <person name="Sinninghe Damste J.S."/>
            <person name="Liesack W."/>
            <person name="Dedysh S.N."/>
        </authorList>
    </citation>
    <scope>NUCLEOTIDE SEQUENCE [LARGE SCALE GENOMIC DNA]</scope>
    <source>
        <strain evidence="2">PX52</strain>
    </source>
</reference>
<sequence length="178" mass="19696">MFDDAVARDVGHRVLGFAAAVEAYRVVLKDTQRVAREVAPPTGFVLKHPRRVPEFHTWRLDPRFPGVWAAFARACDLVPCGGRWGVAIRGLWDRLMGRLRRVRKIEAASVRLVPPPAWPGVVFVLKATPWPSDRWVRLDEATEVLVSGRAQARLPVAATLALGGEINPFARAPELPAA</sequence>
<dbReference type="RefSeq" id="WP_149111163.1">
    <property type="nucleotide sequence ID" value="NZ_CP042425.1"/>
</dbReference>
<dbReference type="EMBL" id="CP042425">
    <property type="protein sequence ID" value="QEL16430.1"/>
    <property type="molecule type" value="Genomic_DNA"/>
</dbReference>
<evidence type="ECO:0000313" key="2">
    <source>
        <dbReference type="Proteomes" id="UP000324974"/>
    </source>
</evidence>
<gene>
    <name evidence="1" type="ORF">PX52LOC_03384</name>
</gene>
<organism evidence="1 2">
    <name type="scientific">Limnoglobus roseus</name>
    <dbReference type="NCBI Taxonomy" id="2598579"/>
    <lineage>
        <taxon>Bacteria</taxon>
        <taxon>Pseudomonadati</taxon>
        <taxon>Planctomycetota</taxon>
        <taxon>Planctomycetia</taxon>
        <taxon>Gemmatales</taxon>
        <taxon>Gemmataceae</taxon>
        <taxon>Limnoglobus</taxon>
    </lineage>
</organism>
<proteinExistence type="predicted"/>
<dbReference type="KEGG" id="lrs:PX52LOC_03384"/>
<dbReference type="AlphaFoldDB" id="A0A5C1ACG0"/>